<dbReference type="Proteomes" id="UP000235388">
    <property type="component" value="Unassembled WGS sequence"/>
</dbReference>
<gene>
    <name evidence="3" type="ORF">PCANC_06373</name>
    <name evidence="1" type="ORF">PCANC_25067</name>
    <name evidence="2" type="ORF">PCASD_14299</name>
</gene>
<dbReference type="Proteomes" id="UP000235392">
    <property type="component" value="Unassembled WGS sequence"/>
</dbReference>
<comment type="caution">
    <text evidence="2">The sequence shown here is derived from an EMBL/GenBank/DDBJ whole genome shotgun (WGS) entry which is preliminary data.</text>
</comment>
<keyword evidence="4" id="KW-1185">Reference proteome</keyword>
<evidence type="ECO:0000313" key="3">
    <source>
        <dbReference type="EMBL" id="PLW54075.1"/>
    </source>
</evidence>
<evidence type="ECO:0000313" key="1">
    <source>
        <dbReference type="EMBL" id="PLW28509.1"/>
    </source>
</evidence>
<dbReference type="AlphaFoldDB" id="A0A2N5U9H7"/>
<dbReference type="EMBL" id="PGCJ01000442">
    <property type="protein sequence ID" value="PLW28509.1"/>
    <property type="molecule type" value="Genomic_DNA"/>
</dbReference>
<dbReference type="EMBL" id="PGCI01000198">
    <property type="protein sequence ID" value="PLW34393.1"/>
    <property type="molecule type" value="Genomic_DNA"/>
</dbReference>
<evidence type="ECO:0000313" key="2">
    <source>
        <dbReference type="EMBL" id="PLW34393.1"/>
    </source>
</evidence>
<accession>A0A2N5U9H7</accession>
<organism evidence="2 5">
    <name type="scientific">Puccinia coronata f. sp. avenae</name>
    <dbReference type="NCBI Taxonomy" id="200324"/>
    <lineage>
        <taxon>Eukaryota</taxon>
        <taxon>Fungi</taxon>
        <taxon>Dikarya</taxon>
        <taxon>Basidiomycota</taxon>
        <taxon>Pucciniomycotina</taxon>
        <taxon>Pucciniomycetes</taxon>
        <taxon>Pucciniales</taxon>
        <taxon>Pucciniaceae</taxon>
        <taxon>Puccinia</taxon>
    </lineage>
</organism>
<sequence>MSQPGTQQAPPPFVTWRTLVVPPLDFAPFTIMTIANLRANDQCRPGDEFQADPAEKTQSQALGLMRSLSQHCSERKGIRPSRKKNLHSIIAFPAHLEPSHRESWKHSHDGIAAWNASESKAKRTSRVN</sequence>
<proteinExistence type="predicted"/>
<reference evidence="4 5" key="1">
    <citation type="submission" date="2017-11" db="EMBL/GenBank/DDBJ databases">
        <title>De novo assembly and phasing of dikaryotic genomes from two isolates of Puccinia coronata f. sp. avenae, the causal agent of oat crown rust.</title>
        <authorList>
            <person name="Miller M.E."/>
            <person name="Zhang Y."/>
            <person name="Omidvar V."/>
            <person name="Sperschneider J."/>
            <person name="Schwessinger B."/>
            <person name="Raley C."/>
            <person name="Palmer J.M."/>
            <person name="Garnica D."/>
            <person name="Upadhyaya N."/>
            <person name="Rathjen J."/>
            <person name="Taylor J.M."/>
            <person name="Park R.F."/>
            <person name="Dodds P.N."/>
            <person name="Hirsch C.D."/>
            <person name="Kianian S.F."/>
            <person name="Figueroa M."/>
        </authorList>
    </citation>
    <scope>NUCLEOTIDE SEQUENCE [LARGE SCALE GENOMIC DNA]</scope>
    <source>
        <strain evidence="1">12NC29</strain>
        <strain evidence="2">12SD80</strain>
    </source>
</reference>
<protein>
    <submittedName>
        <fullName evidence="2">Uncharacterized protein</fullName>
    </submittedName>
</protein>
<name>A0A2N5U9H7_9BASI</name>
<evidence type="ECO:0000313" key="4">
    <source>
        <dbReference type="Proteomes" id="UP000235388"/>
    </source>
</evidence>
<evidence type="ECO:0000313" key="5">
    <source>
        <dbReference type="Proteomes" id="UP000235392"/>
    </source>
</evidence>
<dbReference type="EMBL" id="PGCJ01000051">
    <property type="protein sequence ID" value="PLW54075.1"/>
    <property type="molecule type" value="Genomic_DNA"/>
</dbReference>